<evidence type="ECO:0000259" key="4">
    <source>
        <dbReference type="SMART" id="SM00967"/>
    </source>
</evidence>
<evidence type="ECO:0000256" key="3">
    <source>
        <dbReference type="ARBA" id="ARBA00022679"/>
    </source>
</evidence>
<gene>
    <name evidence="5" type="ORF">C7459_106267</name>
</gene>
<evidence type="ECO:0000256" key="1">
    <source>
        <dbReference type="ARBA" id="ARBA00007228"/>
    </source>
</evidence>
<dbReference type="SUPFAM" id="SSF55315">
    <property type="entry name" value="L30e-like"/>
    <property type="match status" value="1"/>
</dbReference>
<dbReference type="PANTHER" id="PTHR43191">
    <property type="entry name" value="RRNA METHYLTRANSFERASE 3"/>
    <property type="match status" value="1"/>
</dbReference>
<dbReference type="InterPro" id="IPR001537">
    <property type="entry name" value="SpoU_MeTrfase"/>
</dbReference>
<dbReference type="InterPro" id="IPR029064">
    <property type="entry name" value="Ribosomal_eL30-like_sf"/>
</dbReference>
<dbReference type="SUPFAM" id="SSF75217">
    <property type="entry name" value="alpha/beta knot"/>
    <property type="match status" value="1"/>
</dbReference>
<dbReference type="SMART" id="SM00967">
    <property type="entry name" value="SpoU_sub_bind"/>
    <property type="match status" value="1"/>
</dbReference>
<proteinExistence type="inferred from homology"/>
<dbReference type="InterPro" id="IPR053888">
    <property type="entry name" value="MRM3-like_sub_bind"/>
</dbReference>
<evidence type="ECO:0000313" key="5">
    <source>
        <dbReference type="EMBL" id="PWK13969.1"/>
    </source>
</evidence>
<dbReference type="InterPro" id="IPR013123">
    <property type="entry name" value="SpoU_subst-bd"/>
</dbReference>
<keyword evidence="6" id="KW-1185">Reference proteome</keyword>
<dbReference type="Gene3D" id="3.30.1330.30">
    <property type="match status" value="1"/>
</dbReference>
<dbReference type="RefSeq" id="WP_109688520.1">
    <property type="nucleotide sequence ID" value="NZ_QGGL01000006.1"/>
</dbReference>
<keyword evidence="3 5" id="KW-0808">Transferase</keyword>
<dbReference type="Pfam" id="PF22435">
    <property type="entry name" value="MRM3-like_sub_bind"/>
    <property type="match status" value="1"/>
</dbReference>
<reference evidence="5 6" key="1">
    <citation type="submission" date="2018-05" db="EMBL/GenBank/DDBJ databases">
        <title>Genomic Encyclopedia of Type Strains, Phase IV (KMG-IV): sequencing the most valuable type-strain genomes for metagenomic binning, comparative biology and taxonomic classification.</title>
        <authorList>
            <person name="Goeker M."/>
        </authorList>
    </citation>
    <scope>NUCLEOTIDE SEQUENCE [LARGE SCALE GENOMIC DNA]</scope>
    <source>
        <strain evidence="5 6">DSM 18773</strain>
    </source>
</reference>
<keyword evidence="2 5" id="KW-0489">Methyltransferase</keyword>
<dbReference type="GO" id="GO:0032259">
    <property type="term" value="P:methylation"/>
    <property type="evidence" value="ECO:0007669"/>
    <property type="project" value="UniProtKB-KW"/>
</dbReference>
<dbReference type="GO" id="GO:0008173">
    <property type="term" value="F:RNA methyltransferase activity"/>
    <property type="evidence" value="ECO:0007669"/>
    <property type="project" value="InterPro"/>
</dbReference>
<organism evidence="5 6">
    <name type="scientific">Tumebacillus permanentifrigoris</name>
    <dbReference type="NCBI Taxonomy" id="378543"/>
    <lineage>
        <taxon>Bacteria</taxon>
        <taxon>Bacillati</taxon>
        <taxon>Bacillota</taxon>
        <taxon>Bacilli</taxon>
        <taxon>Bacillales</taxon>
        <taxon>Alicyclobacillaceae</taxon>
        <taxon>Tumebacillus</taxon>
    </lineage>
</organism>
<dbReference type="CDD" id="cd18095">
    <property type="entry name" value="SpoU-like_rRNA-MTase"/>
    <property type="match status" value="1"/>
</dbReference>
<dbReference type="InterPro" id="IPR051259">
    <property type="entry name" value="rRNA_Methyltransferase"/>
</dbReference>
<dbReference type="InterPro" id="IPR029028">
    <property type="entry name" value="Alpha/beta_knot_MTases"/>
</dbReference>
<dbReference type="EMBL" id="QGGL01000006">
    <property type="protein sequence ID" value="PWK13969.1"/>
    <property type="molecule type" value="Genomic_DNA"/>
</dbReference>
<dbReference type="InterPro" id="IPR029026">
    <property type="entry name" value="tRNA_m1G_MTases_N"/>
</dbReference>
<dbReference type="AlphaFoldDB" id="A0A316DAE5"/>
<dbReference type="GO" id="GO:0005737">
    <property type="term" value="C:cytoplasm"/>
    <property type="evidence" value="ECO:0007669"/>
    <property type="project" value="UniProtKB-ARBA"/>
</dbReference>
<comment type="caution">
    <text evidence="5">The sequence shown here is derived from an EMBL/GenBank/DDBJ whole genome shotgun (WGS) entry which is preliminary data.</text>
</comment>
<comment type="similarity">
    <text evidence="1">Belongs to the class IV-like SAM-binding methyltransferase superfamily. RNA methyltransferase TrmH family.</text>
</comment>
<sequence length="264" mass="27956">MELITSVKNNRVKAWASLKQKKFRNSTGRYLLEGVRLVEEAIDAGAPIEEILISGDQLSGRFDKIITAATGMGVALYDVAESVLEHVADTQSPQGVIAIVKKSEGDAYAFLANKEKPLYLILDGIQDPGNLGTMIRTADAVGATGVFVGSTCVDVYNPKVVRSAMGSMFHLPVFEVELGTLLPNLREHGVSVVATTVDAEQTVFAADFAGAVALVIGSEARGVSSEIAGMVDTQVTLPMPGKAESLNAATAASVMLYEALRQRL</sequence>
<dbReference type="GO" id="GO:0006396">
    <property type="term" value="P:RNA processing"/>
    <property type="evidence" value="ECO:0007669"/>
    <property type="project" value="InterPro"/>
</dbReference>
<name>A0A316DAE5_9BACL</name>
<evidence type="ECO:0000256" key="2">
    <source>
        <dbReference type="ARBA" id="ARBA00022603"/>
    </source>
</evidence>
<dbReference type="OrthoDB" id="9794400at2"/>
<evidence type="ECO:0000313" key="6">
    <source>
        <dbReference type="Proteomes" id="UP000245634"/>
    </source>
</evidence>
<feature type="domain" description="RNA 2-O ribose methyltransferase substrate binding" evidence="4">
    <location>
        <begin position="31"/>
        <end position="106"/>
    </location>
</feature>
<protein>
    <submittedName>
        <fullName evidence="5">TrmH family RNA methyltransferase</fullName>
    </submittedName>
</protein>
<accession>A0A316DAE5</accession>
<dbReference type="Proteomes" id="UP000245634">
    <property type="component" value="Unassembled WGS sequence"/>
</dbReference>
<dbReference type="Pfam" id="PF00588">
    <property type="entry name" value="SpoU_methylase"/>
    <property type="match status" value="1"/>
</dbReference>
<dbReference type="PANTHER" id="PTHR43191:SF2">
    <property type="entry name" value="RRNA METHYLTRANSFERASE 3, MITOCHONDRIAL"/>
    <property type="match status" value="1"/>
</dbReference>
<dbReference type="Gene3D" id="3.40.1280.10">
    <property type="match status" value="1"/>
</dbReference>
<dbReference type="GO" id="GO:0003723">
    <property type="term" value="F:RNA binding"/>
    <property type="evidence" value="ECO:0007669"/>
    <property type="project" value="InterPro"/>
</dbReference>